<feature type="compositionally biased region" description="Low complexity" evidence="1">
    <location>
        <begin position="47"/>
        <end position="57"/>
    </location>
</feature>
<feature type="signal peptide" evidence="2">
    <location>
        <begin position="1"/>
        <end position="19"/>
    </location>
</feature>
<feature type="chain" id="PRO_5046834267" description="Secreted protein" evidence="2">
    <location>
        <begin position="20"/>
        <end position="283"/>
    </location>
</feature>
<feature type="compositionally biased region" description="Pro residues" evidence="1">
    <location>
        <begin position="160"/>
        <end position="183"/>
    </location>
</feature>
<feature type="region of interest" description="Disordered" evidence="1">
    <location>
        <begin position="46"/>
        <end position="196"/>
    </location>
</feature>
<protein>
    <recommendedName>
        <fullName evidence="5">Secreted protein</fullName>
    </recommendedName>
</protein>
<keyword evidence="2" id="KW-0732">Signal</keyword>
<accession>A0ABW6GZH5</accession>
<evidence type="ECO:0000313" key="3">
    <source>
        <dbReference type="EMBL" id="MFE1749739.1"/>
    </source>
</evidence>
<organism evidence="3 4">
    <name type="scientific">Streptomyces anandii</name>
    <dbReference type="NCBI Taxonomy" id="285454"/>
    <lineage>
        <taxon>Bacteria</taxon>
        <taxon>Bacillati</taxon>
        <taxon>Actinomycetota</taxon>
        <taxon>Actinomycetes</taxon>
        <taxon>Kitasatosporales</taxon>
        <taxon>Streptomycetaceae</taxon>
        <taxon>Streptomyces</taxon>
    </lineage>
</organism>
<feature type="compositionally biased region" description="Gly residues" evidence="1">
    <location>
        <begin position="106"/>
        <end position="117"/>
    </location>
</feature>
<gene>
    <name evidence="3" type="ORF">ACFW88_04195</name>
</gene>
<dbReference type="RefSeq" id="WP_381798246.1">
    <property type="nucleotide sequence ID" value="NZ_JBHYTS010000004.1"/>
</dbReference>
<dbReference type="Proteomes" id="UP001599756">
    <property type="component" value="Unassembled WGS sequence"/>
</dbReference>
<name>A0ABW6GZH5_9ACTN</name>
<dbReference type="EMBL" id="JBHYTS010000004">
    <property type="protein sequence ID" value="MFE1749739.1"/>
    <property type="molecule type" value="Genomic_DNA"/>
</dbReference>
<keyword evidence="4" id="KW-1185">Reference proteome</keyword>
<evidence type="ECO:0000256" key="2">
    <source>
        <dbReference type="SAM" id="SignalP"/>
    </source>
</evidence>
<evidence type="ECO:0008006" key="5">
    <source>
        <dbReference type="Google" id="ProtNLM"/>
    </source>
</evidence>
<evidence type="ECO:0000313" key="4">
    <source>
        <dbReference type="Proteomes" id="UP001599756"/>
    </source>
</evidence>
<sequence length="283" mass="27059">MPWVTSTRGRRGAVTAASAAVVCLAGILAACGDGAGGGYVAVGPAGGSPRAPGRAVPTGAVTLVPLDGGGQGGDSGVSGGQGSPGADNSPVRDGSRPSGGTDSGTASGGSGPGGSTGATGAAPSTGNRGANPAPTDGSSPGSPSSPGNGNGGGNGRTTSPKPPSPPSPPSSPAPPPSSAPPTPARLSAGEPVREAADRRWCEKVTVTFRNSGGTAVRSGTVTLGTHIIGALGIDWGTVESSEPLPAPIGAGARKDGSWTVCVDAWRVPLGMHIETRDVAVQWK</sequence>
<feature type="compositionally biased region" description="Low complexity" evidence="1">
    <location>
        <begin position="137"/>
        <end position="147"/>
    </location>
</feature>
<evidence type="ECO:0000256" key="1">
    <source>
        <dbReference type="SAM" id="MobiDB-lite"/>
    </source>
</evidence>
<feature type="compositionally biased region" description="Gly residues" evidence="1">
    <location>
        <begin position="67"/>
        <end position="83"/>
    </location>
</feature>
<reference evidence="3 4" key="1">
    <citation type="submission" date="2024-09" db="EMBL/GenBank/DDBJ databases">
        <title>The Natural Products Discovery Center: Release of the First 8490 Sequenced Strains for Exploring Actinobacteria Biosynthetic Diversity.</title>
        <authorList>
            <person name="Kalkreuter E."/>
            <person name="Kautsar S.A."/>
            <person name="Yang D."/>
            <person name="Bader C.D."/>
            <person name="Teijaro C.N."/>
            <person name="Fluegel L."/>
            <person name="Davis C.M."/>
            <person name="Simpson J.R."/>
            <person name="Lauterbach L."/>
            <person name="Steele A.D."/>
            <person name="Gui C."/>
            <person name="Meng S."/>
            <person name="Li G."/>
            <person name="Viehrig K."/>
            <person name="Ye F."/>
            <person name="Su P."/>
            <person name="Kiefer A.F."/>
            <person name="Nichols A."/>
            <person name="Cepeda A.J."/>
            <person name="Yan W."/>
            <person name="Fan B."/>
            <person name="Jiang Y."/>
            <person name="Adhikari A."/>
            <person name="Zheng C.-J."/>
            <person name="Schuster L."/>
            <person name="Cowan T.M."/>
            <person name="Smanski M.J."/>
            <person name="Chevrette M.G."/>
            <person name="De Carvalho L.P.S."/>
            <person name="Shen B."/>
        </authorList>
    </citation>
    <scope>NUCLEOTIDE SEQUENCE [LARGE SCALE GENOMIC DNA]</scope>
    <source>
        <strain evidence="3 4">NPDC059500</strain>
    </source>
</reference>
<proteinExistence type="predicted"/>
<comment type="caution">
    <text evidence="3">The sequence shown here is derived from an EMBL/GenBank/DDBJ whole genome shotgun (WGS) entry which is preliminary data.</text>
</comment>